<feature type="domain" description="Calcineurin-like phosphoesterase" evidence="3">
    <location>
        <begin position="1"/>
        <end position="161"/>
    </location>
</feature>
<organism evidence="4 5">
    <name type="scientific">Candidatus Alectryocaccomicrobium excrementavium</name>
    <dbReference type="NCBI Taxonomy" id="2840668"/>
    <lineage>
        <taxon>Bacteria</taxon>
        <taxon>Bacillati</taxon>
        <taxon>Bacillota</taxon>
        <taxon>Clostridia</taxon>
        <taxon>Candidatus Alectryocaccomicrobium</taxon>
    </lineage>
</organism>
<name>A0A9D1K4Z4_9FIRM</name>
<comment type="cofactor">
    <cofactor evidence="2">
        <name>a divalent metal cation</name>
        <dbReference type="ChEBI" id="CHEBI:60240"/>
    </cofactor>
</comment>
<dbReference type="Gene3D" id="3.60.21.10">
    <property type="match status" value="1"/>
</dbReference>
<proteinExistence type="inferred from homology"/>
<evidence type="ECO:0000256" key="1">
    <source>
        <dbReference type="ARBA" id="ARBA00008950"/>
    </source>
</evidence>
<accession>A0A9D1K4Z4</accession>
<dbReference type="SUPFAM" id="SSF56300">
    <property type="entry name" value="Metallo-dependent phosphatases"/>
    <property type="match status" value="1"/>
</dbReference>
<dbReference type="AlphaFoldDB" id="A0A9D1K4Z4"/>
<dbReference type="InterPro" id="IPR024654">
    <property type="entry name" value="Calcineurin-like_PHP_lpxH"/>
</dbReference>
<dbReference type="Proteomes" id="UP000824140">
    <property type="component" value="Unassembled WGS sequence"/>
</dbReference>
<comment type="similarity">
    <text evidence="1 2">Belongs to the metallophosphoesterase superfamily. YfcE family.</text>
</comment>
<dbReference type="GO" id="GO:0046872">
    <property type="term" value="F:metal ion binding"/>
    <property type="evidence" value="ECO:0007669"/>
    <property type="project" value="UniProtKB-KW"/>
</dbReference>
<evidence type="ECO:0000256" key="2">
    <source>
        <dbReference type="RuleBase" id="RU362039"/>
    </source>
</evidence>
<dbReference type="EMBL" id="DVJN01000057">
    <property type="protein sequence ID" value="HIS91934.1"/>
    <property type="molecule type" value="Genomic_DNA"/>
</dbReference>
<dbReference type="NCBIfam" id="NF006988">
    <property type="entry name" value="PRK09453.1"/>
    <property type="match status" value="1"/>
</dbReference>
<evidence type="ECO:0000313" key="5">
    <source>
        <dbReference type="Proteomes" id="UP000824140"/>
    </source>
</evidence>
<dbReference type="Pfam" id="PF12850">
    <property type="entry name" value="Metallophos_2"/>
    <property type="match status" value="1"/>
</dbReference>
<keyword evidence="4" id="KW-0378">Hydrolase</keyword>
<dbReference type="InterPro" id="IPR000979">
    <property type="entry name" value="Phosphodiesterase_MJ0936/Vps29"/>
</dbReference>
<keyword evidence="2" id="KW-0479">Metal-binding</keyword>
<dbReference type="NCBIfam" id="TIGR00040">
    <property type="entry name" value="yfcE"/>
    <property type="match status" value="1"/>
</dbReference>
<dbReference type="InterPro" id="IPR029052">
    <property type="entry name" value="Metallo-depent_PP-like"/>
</dbReference>
<dbReference type="PANTHER" id="PTHR11124">
    <property type="entry name" value="VACUOLAR SORTING PROTEIN VPS29"/>
    <property type="match status" value="1"/>
</dbReference>
<evidence type="ECO:0000313" key="4">
    <source>
        <dbReference type="EMBL" id="HIS91934.1"/>
    </source>
</evidence>
<sequence length="181" mass="20325">MKWMIASDIHGSAKCCRAMLARFDAEGAQRLLLLGDLLYHGPRNDLPEEYQPKEVIALLNARRDRLLCVRGNCEAEVDQMVLSFPVMADYAVIPMEGRVLYATHGHHACEDAPPPLCAGDILLCGHTHIPRCAEHEGFVYMNPGSISLPKAGSERSYMVYENGRFAWKRLEDGTVYQEYSI</sequence>
<dbReference type="GO" id="GO:0016787">
    <property type="term" value="F:hydrolase activity"/>
    <property type="evidence" value="ECO:0007669"/>
    <property type="project" value="UniProtKB-UniRule"/>
</dbReference>
<gene>
    <name evidence="4" type="primary">yfcE</name>
    <name evidence="4" type="ORF">IAA84_02840</name>
</gene>
<reference evidence="4" key="2">
    <citation type="journal article" date="2021" name="PeerJ">
        <title>Extensive microbial diversity within the chicken gut microbiome revealed by metagenomics and culture.</title>
        <authorList>
            <person name="Gilroy R."/>
            <person name="Ravi A."/>
            <person name="Getino M."/>
            <person name="Pursley I."/>
            <person name="Horton D.L."/>
            <person name="Alikhan N.F."/>
            <person name="Baker D."/>
            <person name="Gharbi K."/>
            <person name="Hall N."/>
            <person name="Watson M."/>
            <person name="Adriaenssens E.M."/>
            <person name="Foster-Nyarko E."/>
            <person name="Jarju S."/>
            <person name="Secka A."/>
            <person name="Antonio M."/>
            <person name="Oren A."/>
            <person name="Chaudhuri R.R."/>
            <person name="La Ragione R."/>
            <person name="Hildebrand F."/>
            <person name="Pallen M.J."/>
        </authorList>
    </citation>
    <scope>NUCLEOTIDE SEQUENCE</scope>
    <source>
        <strain evidence="4">13766</strain>
    </source>
</reference>
<comment type="caution">
    <text evidence="4">The sequence shown here is derived from an EMBL/GenBank/DDBJ whole genome shotgun (WGS) entry which is preliminary data.</text>
</comment>
<evidence type="ECO:0000259" key="3">
    <source>
        <dbReference type="Pfam" id="PF12850"/>
    </source>
</evidence>
<reference evidence="4" key="1">
    <citation type="submission" date="2020-10" db="EMBL/GenBank/DDBJ databases">
        <authorList>
            <person name="Gilroy R."/>
        </authorList>
    </citation>
    <scope>NUCLEOTIDE SEQUENCE</scope>
    <source>
        <strain evidence="4">13766</strain>
    </source>
</reference>
<protein>
    <recommendedName>
        <fullName evidence="2">Phosphoesterase</fullName>
        <ecNumber evidence="2">3.1.4.-</ecNumber>
    </recommendedName>
</protein>
<dbReference type="EC" id="3.1.4.-" evidence="2"/>